<evidence type="ECO:0000313" key="3">
    <source>
        <dbReference type="Proteomes" id="UP000244005"/>
    </source>
</evidence>
<proteinExistence type="predicted"/>
<dbReference type="AlphaFoldDB" id="A0A2R6WLC5"/>
<dbReference type="OrthoDB" id="10326119at2759"/>
<dbReference type="Gramene" id="Mp5g00670.1">
    <property type="protein sequence ID" value="Mp5g00670.1.cds1"/>
    <property type="gene ID" value="Mp5g00670"/>
</dbReference>
<organism evidence="2 3">
    <name type="scientific">Marchantia polymorpha</name>
    <name type="common">Common liverwort</name>
    <name type="synonym">Marchantia aquatica</name>
    <dbReference type="NCBI Taxonomy" id="3197"/>
    <lineage>
        <taxon>Eukaryota</taxon>
        <taxon>Viridiplantae</taxon>
        <taxon>Streptophyta</taxon>
        <taxon>Embryophyta</taxon>
        <taxon>Marchantiophyta</taxon>
        <taxon>Marchantiopsida</taxon>
        <taxon>Marchantiidae</taxon>
        <taxon>Marchantiales</taxon>
        <taxon>Marchantiaceae</taxon>
        <taxon>Marchantia</taxon>
    </lineage>
</organism>
<evidence type="ECO:0000313" key="2">
    <source>
        <dbReference type="EMBL" id="PTQ34664.1"/>
    </source>
</evidence>
<dbReference type="EMBL" id="KZ772750">
    <property type="protein sequence ID" value="PTQ34664.1"/>
    <property type="molecule type" value="Genomic_DNA"/>
</dbReference>
<keyword evidence="3" id="KW-1185">Reference proteome</keyword>
<evidence type="ECO:0000256" key="1">
    <source>
        <dbReference type="SAM" id="MobiDB-lite"/>
    </source>
</evidence>
<protein>
    <submittedName>
        <fullName evidence="2">Uncharacterized protein</fullName>
    </submittedName>
</protein>
<feature type="region of interest" description="Disordered" evidence="1">
    <location>
        <begin position="1"/>
        <end position="22"/>
    </location>
</feature>
<sequence>MLLHHGAYADGRTPPTITERGPNRSLNLYVDLGIRPSSITLFSELGIDLYVDLPIISQSGGGRTEGGKRDSNEISSECGDLVQEHLDLSTNLCIEDSDGPLEHFRNTGAILSDGMTTGPGVSERFTATDLEGYDGATKFVVTDVSTNSETANACETWAGAKLEHVDISESFRGADVENVDAIETYTDTDVENVDVLSLQNVQLPLFSSSQKGSDGRDNWSWGCTEMETTFEQDVWDDAEIGAIHGLTKLRDALKYQPSKWCSGGGAEFSTGGTPSLDKMRESMKLPDDELYHLRLHLEYLSKRVKHCRASVQQPKSASEFKSMKPWRRNVCKDGQTCKPKKGKPLSLKSYYKESERMRRPLLQAFRSVKPYM</sequence>
<dbReference type="Proteomes" id="UP000244005">
    <property type="component" value="Unassembled WGS sequence"/>
</dbReference>
<reference evidence="3" key="1">
    <citation type="journal article" date="2017" name="Cell">
        <title>Insights into land plant evolution garnered from the Marchantia polymorpha genome.</title>
        <authorList>
            <person name="Bowman J.L."/>
            <person name="Kohchi T."/>
            <person name="Yamato K.T."/>
            <person name="Jenkins J."/>
            <person name="Shu S."/>
            <person name="Ishizaki K."/>
            <person name="Yamaoka S."/>
            <person name="Nishihama R."/>
            <person name="Nakamura Y."/>
            <person name="Berger F."/>
            <person name="Adam C."/>
            <person name="Aki S.S."/>
            <person name="Althoff F."/>
            <person name="Araki T."/>
            <person name="Arteaga-Vazquez M.A."/>
            <person name="Balasubrmanian S."/>
            <person name="Barry K."/>
            <person name="Bauer D."/>
            <person name="Boehm C.R."/>
            <person name="Briginshaw L."/>
            <person name="Caballero-Perez J."/>
            <person name="Catarino B."/>
            <person name="Chen F."/>
            <person name="Chiyoda S."/>
            <person name="Chovatia M."/>
            <person name="Davies K.M."/>
            <person name="Delmans M."/>
            <person name="Demura T."/>
            <person name="Dierschke T."/>
            <person name="Dolan L."/>
            <person name="Dorantes-Acosta A.E."/>
            <person name="Eklund D.M."/>
            <person name="Florent S.N."/>
            <person name="Flores-Sandoval E."/>
            <person name="Fujiyama A."/>
            <person name="Fukuzawa H."/>
            <person name="Galik B."/>
            <person name="Grimanelli D."/>
            <person name="Grimwood J."/>
            <person name="Grossniklaus U."/>
            <person name="Hamada T."/>
            <person name="Haseloff J."/>
            <person name="Hetherington A.J."/>
            <person name="Higo A."/>
            <person name="Hirakawa Y."/>
            <person name="Hundley H.N."/>
            <person name="Ikeda Y."/>
            <person name="Inoue K."/>
            <person name="Inoue S.I."/>
            <person name="Ishida S."/>
            <person name="Jia Q."/>
            <person name="Kakita M."/>
            <person name="Kanazawa T."/>
            <person name="Kawai Y."/>
            <person name="Kawashima T."/>
            <person name="Kennedy M."/>
            <person name="Kinose K."/>
            <person name="Kinoshita T."/>
            <person name="Kohara Y."/>
            <person name="Koide E."/>
            <person name="Komatsu K."/>
            <person name="Kopischke S."/>
            <person name="Kubo M."/>
            <person name="Kyozuka J."/>
            <person name="Lagercrantz U."/>
            <person name="Lin S.S."/>
            <person name="Lindquist E."/>
            <person name="Lipzen A.M."/>
            <person name="Lu C.W."/>
            <person name="De Luna E."/>
            <person name="Martienssen R.A."/>
            <person name="Minamino N."/>
            <person name="Mizutani M."/>
            <person name="Mizutani M."/>
            <person name="Mochizuki N."/>
            <person name="Monte I."/>
            <person name="Mosher R."/>
            <person name="Nagasaki H."/>
            <person name="Nakagami H."/>
            <person name="Naramoto S."/>
            <person name="Nishitani K."/>
            <person name="Ohtani M."/>
            <person name="Okamoto T."/>
            <person name="Okumura M."/>
            <person name="Phillips J."/>
            <person name="Pollak B."/>
            <person name="Reinders A."/>
            <person name="Rovekamp M."/>
            <person name="Sano R."/>
            <person name="Sawa S."/>
            <person name="Schmid M.W."/>
            <person name="Shirakawa M."/>
            <person name="Solano R."/>
            <person name="Spunde A."/>
            <person name="Suetsugu N."/>
            <person name="Sugano S."/>
            <person name="Sugiyama A."/>
            <person name="Sun R."/>
            <person name="Suzuki Y."/>
            <person name="Takenaka M."/>
            <person name="Takezawa D."/>
            <person name="Tomogane H."/>
            <person name="Tsuzuki M."/>
            <person name="Ueda T."/>
            <person name="Umeda M."/>
            <person name="Ward J.M."/>
            <person name="Watanabe Y."/>
            <person name="Yazaki K."/>
            <person name="Yokoyama R."/>
            <person name="Yoshitake Y."/>
            <person name="Yotsui I."/>
            <person name="Zachgo S."/>
            <person name="Schmutz J."/>
        </authorList>
    </citation>
    <scope>NUCLEOTIDE SEQUENCE [LARGE SCALE GENOMIC DNA]</scope>
    <source>
        <strain evidence="3">Tak-1</strain>
    </source>
</reference>
<gene>
    <name evidence="2" type="ORF">MARPO_0078s0065</name>
</gene>
<name>A0A2R6WLC5_MARPO</name>
<accession>A0A2R6WLC5</accession>